<dbReference type="OrthoDB" id="9858808at2"/>
<keyword evidence="3" id="KW-1185">Reference proteome</keyword>
<feature type="transmembrane region" description="Helical" evidence="1">
    <location>
        <begin position="58"/>
        <end position="80"/>
    </location>
</feature>
<accession>A0A562VBK0</accession>
<comment type="caution">
    <text evidence="2">The sequence shown here is derived from an EMBL/GenBank/DDBJ whole genome shotgun (WGS) entry which is preliminary data.</text>
</comment>
<dbReference type="AlphaFoldDB" id="A0A562VBK0"/>
<keyword evidence="1" id="KW-0472">Membrane</keyword>
<name>A0A562VBK0_9ACTN</name>
<feature type="transmembrane region" description="Helical" evidence="1">
    <location>
        <begin position="92"/>
        <end position="117"/>
    </location>
</feature>
<evidence type="ECO:0000313" key="3">
    <source>
        <dbReference type="Proteomes" id="UP000321617"/>
    </source>
</evidence>
<sequence length="218" mass="23835">MTTAMQRITRPLPEKPTGVPKWRTVLAWVVGGVAAVAAVVFGLGSWNPWNNVLLMGWFANPFLGVMVVSVSAYVAVWLGSPVRNEARQRKRIGVRVAIIVVAFAGFGGYGVWGIFAYDYEGEEVVRSPDGERAVAVVTRTWAPDPRFHVYEGVGWRTADVAEIGPVCGSGDDVVFLDDHTIEISNNYGEFRIPLDPDTGAPLDRLVRCDRLESEGFGP</sequence>
<dbReference type="EMBL" id="VLLL01000005">
    <property type="protein sequence ID" value="TWJ15191.1"/>
    <property type="molecule type" value="Genomic_DNA"/>
</dbReference>
<gene>
    <name evidence="2" type="ORF">LX16_0891</name>
</gene>
<proteinExistence type="predicted"/>
<evidence type="ECO:0000313" key="2">
    <source>
        <dbReference type="EMBL" id="TWJ15191.1"/>
    </source>
</evidence>
<evidence type="ECO:0000256" key="1">
    <source>
        <dbReference type="SAM" id="Phobius"/>
    </source>
</evidence>
<organism evidence="2 3">
    <name type="scientific">Stackebrandtia albiflava</name>
    <dbReference type="NCBI Taxonomy" id="406432"/>
    <lineage>
        <taxon>Bacteria</taxon>
        <taxon>Bacillati</taxon>
        <taxon>Actinomycetota</taxon>
        <taxon>Actinomycetes</taxon>
        <taxon>Glycomycetales</taxon>
        <taxon>Glycomycetaceae</taxon>
        <taxon>Stackebrandtia</taxon>
    </lineage>
</organism>
<reference evidence="2 3" key="1">
    <citation type="journal article" date="2013" name="Stand. Genomic Sci.">
        <title>Genomic Encyclopedia of Type Strains, Phase I: The one thousand microbial genomes (KMG-I) project.</title>
        <authorList>
            <person name="Kyrpides N.C."/>
            <person name="Woyke T."/>
            <person name="Eisen J.A."/>
            <person name="Garrity G."/>
            <person name="Lilburn T.G."/>
            <person name="Beck B.J."/>
            <person name="Whitman W.B."/>
            <person name="Hugenholtz P."/>
            <person name="Klenk H.P."/>
        </authorList>
    </citation>
    <scope>NUCLEOTIDE SEQUENCE [LARGE SCALE GENOMIC DNA]</scope>
    <source>
        <strain evidence="2 3">DSM 45044</strain>
    </source>
</reference>
<protein>
    <submittedName>
        <fullName evidence="2">Uncharacterized protein</fullName>
    </submittedName>
</protein>
<keyword evidence="1" id="KW-1133">Transmembrane helix</keyword>
<dbReference type="RefSeq" id="WP_147133478.1">
    <property type="nucleotide sequence ID" value="NZ_BAABIJ010000001.1"/>
</dbReference>
<feature type="transmembrane region" description="Helical" evidence="1">
    <location>
        <begin position="25"/>
        <end position="46"/>
    </location>
</feature>
<dbReference type="Proteomes" id="UP000321617">
    <property type="component" value="Unassembled WGS sequence"/>
</dbReference>
<keyword evidence="1" id="KW-0812">Transmembrane</keyword>